<dbReference type="NCBIfam" id="NF007266">
    <property type="entry name" value="PRK09722.1"/>
    <property type="match status" value="1"/>
</dbReference>
<dbReference type="GO" id="GO:0005975">
    <property type="term" value="P:carbohydrate metabolic process"/>
    <property type="evidence" value="ECO:0007669"/>
    <property type="project" value="InterPro"/>
</dbReference>
<accession>A0AA47B406</accession>
<gene>
    <name evidence="3" type="ORF">LDX53_00350</name>
</gene>
<dbReference type="CDD" id="cd00429">
    <property type="entry name" value="RPE"/>
    <property type="match status" value="1"/>
</dbReference>
<dbReference type="InterPro" id="IPR000056">
    <property type="entry name" value="Ribul_P_3_epim-like"/>
</dbReference>
<dbReference type="GO" id="GO:0004750">
    <property type="term" value="F:D-ribulose-phosphate 3-epimerase activity"/>
    <property type="evidence" value="ECO:0007669"/>
    <property type="project" value="UniProtKB-EC"/>
</dbReference>
<evidence type="ECO:0000256" key="2">
    <source>
        <dbReference type="ARBA" id="ARBA00023235"/>
    </source>
</evidence>
<evidence type="ECO:0000256" key="1">
    <source>
        <dbReference type="ARBA" id="ARBA00022723"/>
    </source>
</evidence>
<dbReference type="PANTHER" id="PTHR11749">
    <property type="entry name" value="RIBULOSE-5-PHOSPHATE-3-EPIMERASE"/>
    <property type="match status" value="1"/>
</dbReference>
<dbReference type="EMBL" id="CP084389">
    <property type="protein sequence ID" value="UZX29731.1"/>
    <property type="molecule type" value="Genomic_DNA"/>
</dbReference>
<dbReference type="Pfam" id="PF00834">
    <property type="entry name" value="Ribul_P_3_epim"/>
    <property type="match status" value="1"/>
</dbReference>
<keyword evidence="1" id="KW-0479">Metal-binding</keyword>
<dbReference type="EC" id="5.1.3.1" evidence="3"/>
<keyword evidence="4" id="KW-1185">Reference proteome</keyword>
<reference evidence="3" key="1">
    <citation type="submission" date="2021-09" db="EMBL/GenBank/DDBJ databases">
        <title>Lactobacillus species from Apis mellifera, Switzerland.</title>
        <authorList>
            <person name="Pfister J."/>
            <person name="Brown A."/>
            <person name="Neumann P."/>
            <person name="Collaud A."/>
            <person name="Retschnig G."/>
            <person name="Perreten V."/>
        </authorList>
    </citation>
    <scope>NUCLEOTIDE SEQUENCE</scope>
    <source>
        <strain evidence="3">IBH002</strain>
    </source>
</reference>
<dbReference type="GO" id="GO:0046872">
    <property type="term" value="F:metal ion binding"/>
    <property type="evidence" value="ECO:0007669"/>
    <property type="project" value="UniProtKB-KW"/>
</dbReference>
<proteinExistence type="predicted"/>
<evidence type="ECO:0000313" key="3">
    <source>
        <dbReference type="EMBL" id="UZX29731.1"/>
    </source>
</evidence>
<sequence length="218" mass="24423">MKVSLSLMCMNLTTVAEHIKKLNSFTDNYHIDIMDGHYVRNLALSVDFIKAIRPLTNKTIDAHLMVDNPEDYINDLIAAGTDLINIHAEKLDGQAFRLIDLIKQSDRQVGVVINPEENIADISQYLNLVDMVTVMTVDPGYAGQKFIKEALLTISQLKDYRKQNSLHFEIQIDGSCNAETYSELKTAGSDILVLGSSGFFGFSQDIDQCIKTAEKYLN</sequence>
<dbReference type="Proteomes" id="UP001164557">
    <property type="component" value="Chromosome"/>
</dbReference>
<dbReference type="AlphaFoldDB" id="A0AA47B406"/>
<dbReference type="RefSeq" id="WP_046326522.1">
    <property type="nucleotide sequence ID" value="NZ_CP084389.1"/>
</dbReference>
<protein>
    <submittedName>
        <fullName evidence="3">Ribulose-phosphate 3-epimerase</fullName>
        <ecNumber evidence="3">5.1.3.1</ecNumber>
    </submittedName>
</protein>
<dbReference type="NCBIfam" id="NF004076">
    <property type="entry name" value="PRK05581.1-4"/>
    <property type="match status" value="1"/>
</dbReference>
<evidence type="ECO:0000313" key="4">
    <source>
        <dbReference type="Proteomes" id="UP001164557"/>
    </source>
</evidence>
<keyword evidence="2 3" id="KW-0413">Isomerase</keyword>
<name>A0AA47B406_9LACO</name>
<dbReference type="SUPFAM" id="SSF51366">
    <property type="entry name" value="Ribulose-phoshate binding barrel"/>
    <property type="match status" value="1"/>
</dbReference>
<organism evidence="3 4">
    <name type="scientific">Lactobacillus helsingborgensis</name>
    <dbReference type="NCBI Taxonomy" id="1218494"/>
    <lineage>
        <taxon>Bacteria</taxon>
        <taxon>Bacillati</taxon>
        <taxon>Bacillota</taxon>
        <taxon>Bacilli</taxon>
        <taxon>Lactobacillales</taxon>
        <taxon>Lactobacillaceae</taxon>
        <taxon>Lactobacillus</taxon>
    </lineage>
</organism>
<dbReference type="InterPro" id="IPR011060">
    <property type="entry name" value="RibuloseP-bd_barrel"/>
</dbReference>
<dbReference type="Gene3D" id="3.20.20.70">
    <property type="entry name" value="Aldolase class I"/>
    <property type="match status" value="1"/>
</dbReference>
<dbReference type="InterPro" id="IPR013785">
    <property type="entry name" value="Aldolase_TIM"/>
</dbReference>